<reference evidence="8" key="1">
    <citation type="submission" date="2021-02" db="EMBL/GenBank/DDBJ databases">
        <authorList>
            <person name="Bekaert M."/>
        </authorList>
    </citation>
    <scope>NUCLEOTIDE SEQUENCE</scope>
    <source>
        <strain evidence="8">IoA-00</strain>
    </source>
</reference>
<dbReference type="AlphaFoldDB" id="A0A7R8H4C4"/>
<keyword evidence="9" id="KW-1185">Reference proteome</keyword>
<dbReference type="Pfam" id="PF01602">
    <property type="entry name" value="Adaptin_N"/>
    <property type="match status" value="1"/>
</dbReference>
<dbReference type="GO" id="GO:0006623">
    <property type="term" value="P:protein targeting to vacuole"/>
    <property type="evidence" value="ECO:0007669"/>
    <property type="project" value="TreeGrafter"/>
</dbReference>
<keyword evidence="4" id="KW-0677">Repeat</keyword>
<evidence type="ECO:0000256" key="5">
    <source>
        <dbReference type="ARBA" id="ARBA00022927"/>
    </source>
</evidence>
<proteinExistence type="inferred from homology"/>
<dbReference type="GO" id="GO:0048499">
    <property type="term" value="P:synaptic vesicle membrane organization"/>
    <property type="evidence" value="ECO:0007669"/>
    <property type="project" value="TreeGrafter"/>
</dbReference>
<dbReference type="PANTHER" id="PTHR22781:SF12">
    <property type="entry name" value="AP-3 COMPLEX SUBUNIT DELTA-1"/>
    <property type="match status" value="1"/>
</dbReference>
<name>A0A7R8H4C4_LEPSM</name>
<keyword evidence="3" id="KW-0813">Transport</keyword>
<protein>
    <submittedName>
        <fullName evidence="8">AP3D</fullName>
    </submittedName>
</protein>
<dbReference type="GO" id="GO:0098830">
    <property type="term" value="C:presynaptic endosome"/>
    <property type="evidence" value="ECO:0007669"/>
    <property type="project" value="TreeGrafter"/>
</dbReference>
<dbReference type="GO" id="GO:0030123">
    <property type="term" value="C:AP-3 adaptor complex"/>
    <property type="evidence" value="ECO:0007669"/>
    <property type="project" value="InterPro"/>
</dbReference>
<evidence type="ECO:0000256" key="2">
    <source>
        <dbReference type="ARBA" id="ARBA00006613"/>
    </source>
</evidence>
<evidence type="ECO:0000256" key="1">
    <source>
        <dbReference type="ARBA" id="ARBA00004308"/>
    </source>
</evidence>
<dbReference type="GO" id="GO:0048490">
    <property type="term" value="P:anterograde synaptic vesicle transport"/>
    <property type="evidence" value="ECO:0007669"/>
    <property type="project" value="TreeGrafter"/>
</dbReference>
<accession>A0A7R8H4C4</accession>
<comment type="subcellular location">
    <subcellularLocation>
        <location evidence="1">Endomembrane system</location>
    </subcellularLocation>
</comment>
<dbReference type="OrthoDB" id="10264595at2759"/>
<dbReference type="Gene3D" id="1.25.10.10">
    <property type="entry name" value="Leucine-rich Repeat Variant"/>
    <property type="match status" value="1"/>
</dbReference>
<dbReference type="GO" id="GO:0098943">
    <property type="term" value="P:neurotransmitter receptor transport, postsynaptic endosome to lysosome"/>
    <property type="evidence" value="ECO:0007669"/>
    <property type="project" value="TreeGrafter"/>
</dbReference>
<dbReference type="InterPro" id="IPR011989">
    <property type="entry name" value="ARM-like"/>
</dbReference>
<dbReference type="PANTHER" id="PTHR22781">
    <property type="entry name" value="DELTA ADAPTIN-RELATED"/>
    <property type="match status" value="1"/>
</dbReference>
<dbReference type="GO" id="GO:1904115">
    <property type="term" value="C:axon cytoplasm"/>
    <property type="evidence" value="ECO:0007669"/>
    <property type="project" value="GOC"/>
</dbReference>
<dbReference type="EMBL" id="HG994594">
    <property type="protein sequence ID" value="CAF2858436.1"/>
    <property type="molecule type" value="Genomic_DNA"/>
</dbReference>
<evidence type="ECO:0000256" key="3">
    <source>
        <dbReference type="ARBA" id="ARBA00022448"/>
    </source>
</evidence>
<feature type="domain" description="Clathrin/coatomer adaptor adaptin-like N-terminal" evidence="7">
    <location>
        <begin position="37"/>
        <end position="101"/>
    </location>
</feature>
<evidence type="ECO:0000259" key="7">
    <source>
        <dbReference type="Pfam" id="PF01602"/>
    </source>
</evidence>
<dbReference type="Proteomes" id="UP000675881">
    <property type="component" value="Chromosome 15"/>
</dbReference>
<keyword evidence="5" id="KW-0653">Protein transport</keyword>
<organism evidence="8 9">
    <name type="scientific">Lepeophtheirus salmonis</name>
    <name type="common">Salmon louse</name>
    <name type="synonym">Caligus salmonis</name>
    <dbReference type="NCBI Taxonomy" id="72036"/>
    <lineage>
        <taxon>Eukaryota</taxon>
        <taxon>Metazoa</taxon>
        <taxon>Ecdysozoa</taxon>
        <taxon>Arthropoda</taxon>
        <taxon>Crustacea</taxon>
        <taxon>Multicrustacea</taxon>
        <taxon>Hexanauplia</taxon>
        <taxon>Copepoda</taxon>
        <taxon>Siphonostomatoida</taxon>
        <taxon>Caligidae</taxon>
        <taxon>Lepeophtheirus</taxon>
    </lineage>
</organism>
<keyword evidence="6" id="KW-0472">Membrane</keyword>
<dbReference type="GO" id="GO:0010008">
    <property type="term" value="C:endosome membrane"/>
    <property type="evidence" value="ECO:0007669"/>
    <property type="project" value="TreeGrafter"/>
</dbReference>
<evidence type="ECO:0000256" key="4">
    <source>
        <dbReference type="ARBA" id="ARBA00022737"/>
    </source>
</evidence>
<dbReference type="InterPro" id="IPR016024">
    <property type="entry name" value="ARM-type_fold"/>
</dbReference>
<sequence length="117" mass="13414">MALLKVKGNLERLFDKNLNDLVRGIRNNNKEEDGRSAYIANCLEEIKTELRNPNLAVKTNAIAKLTYLQMLGYDISWAGFNIIEVMSSTKFTEKRLGYLSACHPFTQKQKFSCWPPI</sequence>
<evidence type="ECO:0000313" key="9">
    <source>
        <dbReference type="Proteomes" id="UP000675881"/>
    </source>
</evidence>
<comment type="similarity">
    <text evidence="2">Belongs to the adaptor complexes large subunit family.</text>
</comment>
<dbReference type="GO" id="GO:0043195">
    <property type="term" value="C:terminal bouton"/>
    <property type="evidence" value="ECO:0007669"/>
    <property type="project" value="TreeGrafter"/>
</dbReference>
<evidence type="ECO:0000313" key="8">
    <source>
        <dbReference type="EMBL" id="CAF2858436.1"/>
    </source>
</evidence>
<dbReference type="SUPFAM" id="SSF48371">
    <property type="entry name" value="ARM repeat"/>
    <property type="match status" value="1"/>
</dbReference>
<dbReference type="GO" id="GO:0016182">
    <property type="term" value="P:synaptic vesicle budding from endosome"/>
    <property type="evidence" value="ECO:0007669"/>
    <property type="project" value="TreeGrafter"/>
</dbReference>
<dbReference type="InterPro" id="IPR002553">
    <property type="entry name" value="Clathrin/coatomer_adapt-like_N"/>
</dbReference>
<dbReference type="InterPro" id="IPR017105">
    <property type="entry name" value="AP3_complex_dsu"/>
</dbReference>
<gene>
    <name evidence="8" type="ORF">LSAA_6027</name>
</gene>
<dbReference type="GO" id="GO:0006896">
    <property type="term" value="P:Golgi to vacuole transport"/>
    <property type="evidence" value="ECO:0007669"/>
    <property type="project" value="TreeGrafter"/>
</dbReference>
<evidence type="ECO:0000256" key="6">
    <source>
        <dbReference type="ARBA" id="ARBA00023136"/>
    </source>
</evidence>